<dbReference type="PANTHER" id="PTHR30575">
    <property type="entry name" value="PEPTIDASE M20"/>
    <property type="match status" value="1"/>
</dbReference>
<dbReference type="InterPro" id="IPR002933">
    <property type="entry name" value="Peptidase_M20"/>
</dbReference>
<dbReference type="SUPFAM" id="SSF53187">
    <property type="entry name" value="Zn-dependent exopeptidases"/>
    <property type="match status" value="1"/>
</dbReference>
<dbReference type="PANTHER" id="PTHR30575:SF0">
    <property type="entry name" value="XAA-ARG DIPEPTIDASE"/>
    <property type="match status" value="1"/>
</dbReference>
<accession>A0A1U7M7Q8</accession>
<dbReference type="GO" id="GO:0016805">
    <property type="term" value="F:dipeptidase activity"/>
    <property type="evidence" value="ECO:0007669"/>
    <property type="project" value="TreeGrafter"/>
</dbReference>
<dbReference type="PIRSF" id="PIRSF037227">
    <property type="entry name" value="Aminobenzoyl-glu_utiliz_pB"/>
    <property type="match status" value="1"/>
</dbReference>
<dbReference type="InterPro" id="IPR017145">
    <property type="entry name" value="Aminobenzoyl-glu_utiliz_pB"/>
</dbReference>
<dbReference type="InterPro" id="IPR036264">
    <property type="entry name" value="Bact_exopeptidase_dim_dom"/>
</dbReference>
<dbReference type="AlphaFoldDB" id="A0A1U7M7Q8"/>
<dbReference type="InterPro" id="IPR052030">
    <property type="entry name" value="Peptidase_M20/M20A_hydrolases"/>
</dbReference>
<feature type="domain" description="Peptidase M20 dimerisation" evidence="1">
    <location>
        <begin position="185"/>
        <end position="278"/>
    </location>
</feature>
<dbReference type="InterPro" id="IPR017439">
    <property type="entry name" value="Amidohydrolase"/>
</dbReference>
<dbReference type="FunFam" id="3.30.70.360:FF:000004">
    <property type="entry name" value="Peptidase M20 domain-containing protein 2"/>
    <property type="match status" value="1"/>
</dbReference>
<dbReference type="OrthoDB" id="9781032at2"/>
<reference evidence="2 3" key="1">
    <citation type="submission" date="2016-02" db="EMBL/GenBank/DDBJ databases">
        <title>Genome sequence of Tissierella creatinophila DSM 6911.</title>
        <authorList>
            <person name="Poehlein A."/>
            <person name="Daniel R."/>
        </authorList>
    </citation>
    <scope>NUCLEOTIDE SEQUENCE [LARGE SCALE GENOMIC DNA]</scope>
    <source>
        <strain evidence="2 3">DSM 6911</strain>
    </source>
</reference>
<evidence type="ECO:0000313" key="3">
    <source>
        <dbReference type="Proteomes" id="UP000186112"/>
    </source>
</evidence>
<organism evidence="2 3">
    <name type="scientific">Tissierella creatinophila DSM 6911</name>
    <dbReference type="NCBI Taxonomy" id="1123403"/>
    <lineage>
        <taxon>Bacteria</taxon>
        <taxon>Bacillati</taxon>
        <taxon>Bacillota</taxon>
        <taxon>Tissierellia</taxon>
        <taxon>Tissierellales</taxon>
        <taxon>Tissierellaceae</taxon>
        <taxon>Tissierella</taxon>
    </lineage>
</organism>
<dbReference type="SUPFAM" id="SSF55031">
    <property type="entry name" value="Bacterial exopeptidase dimerisation domain"/>
    <property type="match status" value="1"/>
</dbReference>
<proteinExistence type="predicted"/>
<dbReference type="EC" id="3.5.1.-" evidence="2"/>
<dbReference type="Pfam" id="PF07687">
    <property type="entry name" value="M20_dimer"/>
    <property type="match status" value="1"/>
</dbReference>
<protein>
    <submittedName>
        <fullName evidence="2">p-aminobenzoyl-glutamate hydrolase subunit B</fullName>
        <ecNumber evidence="2">3.5.1.-</ecNumber>
    </submittedName>
</protein>
<comment type="caution">
    <text evidence="2">The sequence shown here is derived from an EMBL/GenBank/DDBJ whole genome shotgun (WGS) entry which is preliminary data.</text>
</comment>
<keyword evidence="3" id="KW-1185">Reference proteome</keyword>
<dbReference type="Gene3D" id="3.30.70.360">
    <property type="match status" value="1"/>
</dbReference>
<dbReference type="Gene3D" id="3.40.630.10">
    <property type="entry name" value="Zn peptidases"/>
    <property type="match status" value="2"/>
</dbReference>
<dbReference type="Pfam" id="PF01546">
    <property type="entry name" value="Peptidase_M20"/>
    <property type="match status" value="1"/>
</dbReference>
<dbReference type="Proteomes" id="UP000186112">
    <property type="component" value="Unassembled WGS sequence"/>
</dbReference>
<dbReference type="GO" id="GO:0071713">
    <property type="term" value="F:para-aminobenzoyl-glutamate hydrolase activity"/>
    <property type="evidence" value="ECO:0007669"/>
    <property type="project" value="TreeGrafter"/>
</dbReference>
<dbReference type="EMBL" id="LTDM01000011">
    <property type="protein sequence ID" value="OLS03249.1"/>
    <property type="molecule type" value="Genomic_DNA"/>
</dbReference>
<keyword evidence="2" id="KW-0378">Hydrolase</keyword>
<dbReference type="InterPro" id="IPR011650">
    <property type="entry name" value="Peptidase_M20_dimer"/>
</dbReference>
<name>A0A1U7M7Q8_TISCR</name>
<dbReference type="NCBIfam" id="TIGR01891">
    <property type="entry name" value="amidohydrolases"/>
    <property type="match status" value="1"/>
</dbReference>
<dbReference type="RefSeq" id="WP_075725663.1">
    <property type="nucleotide sequence ID" value="NZ_LTDM01000011.1"/>
</dbReference>
<sequence length="478" mass="51994">MKDLKFINKIIDEKKDMILDVSHKIWEFAELPYEEVKSADLLCEVLENEGFTINKGVADIPTAFTASFGSGSPVVGFLGEYDALDTLSQEGGKTVKSPVKEGAPGHGCGHNALGAGSLGAAIAIKEYFKQNKKQGRVIYFGCPGEEGAGSKQFMARAGVFDGVDFVYTWHPASKNEIPSNRSVAIMGANFEFNGITSHAGSAPHLGRSALDAAELMSVGVNYLREHMIDQARIHYAYVDAGGVAPNVVQDHSLVKYEVRSPNVKGVNELFERVVNVARGAALMTGTQMEYEITMAFSDYIPNSALAKVADEALQDVGAPLWDEEDYSLAREYLLSYNENTLDEIKEEIAEIYGEDQIEERLYKPLDPIVHPYDSKNTSYESGSTDVGDVCYTVPTLNLHIATVCIGNVGHTWQTTGQGNSSITDKGLITAAKAMALSAIRTMDRPEIIEKAKKIVLKQNGGSYKCPLPDSVKPPIGKY</sequence>
<gene>
    <name evidence="2" type="primary">abgB</name>
    <name evidence="2" type="ORF">TICRE_09500</name>
</gene>
<dbReference type="GO" id="GO:0046657">
    <property type="term" value="P:folic acid catabolic process"/>
    <property type="evidence" value="ECO:0007669"/>
    <property type="project" value="TreeGrafter"/>
</dbReference>
<evidence type="ECO:0000313" key="2">
    <source>
        <dbReference type="EMBL" id="OLS03249.1"/>
    </source>
</evidence>
<evidence type="ECO:0000259" key="1">
    <source>
        <dbReference type="Pfam" id="PF07687"/>
    </source>
</evidence>
<dbReference type="GO" id="GO:0005737">
    <property type="term" value="C:cytoplasm"/>
    <property type="evidence" value="ECO:0007669"/>
    <property type="project" value="TreeGrafter"/>
</dbReference>